<dbReference type="Proteomes" id="UP001501237">
    <property type="component" value="Unassembled WGS sequence"/>
</dbReference>
<reference evidence="3" key="1">
    <citation type="journal article" date="2019" name="Int. J. Syst. Evol. Microbiol.">
        <title>The Global Catalogue of Microorganisms (GCM) 10K type strain sequencing project: providing services to taxonomists for standard genome sequencing and annotation.</title>
        <authorList>
            <consortium name="The Broad Institute Genomics Platform"/>
            <consortium name="The Broad Institute Genome Sequencing Center for Infectious Disease"/>
            <person name="Wu L."/>
            <person name="Ma J."/>
        </authorList>
    </citation>
    <scope>NUCLEOTIDE SEQUENCE [LARGE SCALE GENOMIC DNA]</scope>
    <source>
        <strain evidence="3">JCM 9377</strain>
    </source>
</reference>
<feature type="chain" id="PRO_5045392229" evidence="1">
    <location>
        <begin position="29"/>
        <end position="202"/>
    </location>
</feature>
<organism evidence="2 3">
    <name type="scientific">Actinocorallia longicatena</name>
    <dbReference type="NCBI Taxonomy" id="111803"/>
    <lineage>
        <taxon>Bacteria</taxon>
        <taxon>Bacillati</taxon>
        <taxon>Actinomycetota</taxon>
        <taxon>Actinomycetes</taxon>
        <taxon>Streptosporangiales</taxon>
        <taxon>Thermomonosporaceae</taxon>
        <taxon>Actinocorallia</taxon>
    </lineage>
</organism>
<evidence type="ECO:0000256" key="1">
    <source>
        <dbReference type="SAM" id="SignalP"/>
    </source>
</evidence>
<keyword evidence="3" id="KW-1185">Reference proteome</keyword>
<comment type="caution">
    <text evidence="2">The sequence shown here is derived from an EMBL/GenBank/DDBJ whole genome shotgun (WGS) entry which is preliminary data.</text>
</comment>
<keyword evidence="1" id="KW-0732">Signal</keyword>
<name>A0ABP6Q7R8_9ACTN</name>
<dbReference type="RefSeq" id="WP_344827465.1">
    <property type="nucleotide sequence ID" value="NZ_BAAAUV010000006.1"/>
</dbReference>
<protein>
    <submittedName>
        <fullName evidence="2">Uncharacterized protein</fullName>
    </submittedName>
</protein>
<feature type="signal peptide" evidence="1">
    <location>
        <begin position="1"/>
        <end position="28"/>
    </location>
</feature>
<accession>A0ABP6Q7R8</accession>
<evidence type="ECO:0000313" key="3">
    <source>
        <dbReference type="Proteomes" id="UP001501237"/>
    </source>
</evidence>
<gene>
    <name evidence="2" type="ORF">GCM10010468_27700</name>
</gene>
<sequence length="202" mass="21075">MFSKIASFGAVGALALGGMAVLATPAQAAPAAVKKKCAIGSWRLSGQATTNVAVVGGKKIVTKMSGGTGTKLKITTSTASYDFSKSKPVWMVANTPNGVLKAKFTYRKTLKYAVKLTGGAKGTFTPKAKTATGPATVRAVILPDIDGGVQRLAPQVRSGDDVFVVRVKALSLCTKKTLTLSQKHGEPDGSTTTRKVIYRRTK</sequence>
<proteinExistence type="predicted"/>
<evidence type="ECO:0000313" key="2">
    <source>
        <dbReference type="EMBL" id="GAA3210001.1"/>
    </source>
</evidence>
<dbReference type="EMBL" id="BAAAUV010000006">
    <property type="protein sequence ID" value="GAA3210001.1"/>
    <property type="molecule type" value="Genomic_DNA"/>
</dbReference>